<name>A0A7C9N341_9BACT</name>
<organism evidence="2 3">
    <name type="scientific">Solidesulfovibrio aerotolerans</name>
    <dbReference type="NCBI Taxonomy" id="295255"/>
    <lineage>
        <taxon>Bacteria</taxon>
        <taxon>Pseudomonadati</taxon>
        <taxon>Thermodesulfobacteriota</taxon>
        <taxon>Desulfovibrionia</taxon>
        <taxon>Desulfovibrionales</taxon>
        <taxon>Desulfovibrionaceae</taxon>
        <taxon>Solidesulfovibrio</taxon>
    </lineage>
</organism>
<sequence>MSLHQLSLSGVKPFLSRTVMITILLFSLVCHTHLSHAGPIDLAIDSIPTWGPEIIVIAAIYYAYNQNPQYKTTVQRLKNSLATNSTAKSIANWLLDLCIEFDSLILPSPISNIDKTGIKLAAQKVKNDLGLNGENCTGSDSSRSDPQSAKNLKPVNPGRNNNKDCKPCPPDETWSHPGNAHGSTGGTHYHGIIWNQNPSDCICHPKRVSGPTPDKLK</sequence>
<accession>A0A7C9N341</accession>
<dbReference type="EMBL" id="WVUD01000097">
    <property type="protein sequence ID" value="MYL85397.1"/>
    <property type="molecule type" value="Genomic_DNA"/>
</dbReference>
<dbReference type="AlphaFoldDB" id="A0A7C9N341"/>
<dbReference type="RefSeq" id="WP_160964271.1">
    <property type="nucleotide sequence ID" value="NZ_WVUD01000097.1"/>
</dbReference>
<reference evidence="2 3" key="1">
    <citation type="submission" date="2020-01" db="EMBL/GenBank/DDBJ databases">
        <title>Genome sequence of Desulfovibrio aerotolerans DSM 16695(T).</title>
        <authorList>
            <person name="Karnachuk O."/>
            <person name="Avakyan M."/>
            <person name="Mardanov A."/>
            <person name="Kadnikov V."/>
            <person name="Ravin N."/>
        </authorList>
    </citation>
    <scope>NUCLEOTIDE SEQUENCE [LARGE SCALE GENOMIC DNA]</scope>
    <source>
        <strain evidence="2 3">DSM 16695</strain>
    </source>
</reference>
<evidence type="ECO:0000313" key="2">
    <source>
        <dbReference type="EMBL" id="MYL85397.1"/>
    </source>
</evidence>
<gene>
    <name evidence="2" type="ORF">GTA51_20135</name>
</gene>
<evidence type="ECO:0000313" key="3">
    <source>
        <dbReference type="Proteomes" id="UP000482487"/>
    </source>
</evidence>
<feature type="compositionally biased region" description="Polar residues" evidence="1">
    <location>
        <begin position="134"/>
        <end position="150"/>
    </location>
</feature>
<keyword evidence="3" id="KW-1185">Reference proteome</keyword>
<dbReference type="Proteomes" id="UP000482487">
    <property type="component" value="Unassembled WGS sequence"/>
</dbReference>
<evidence type="ECO:0000256" key="1">
    <source>
        <dbReference type="SAM" id="MobiDB-lite"/>
    </source>
</evidence>
<feature type="region of interest" description="Disordered" evidence="1">
    <location>
        <begin position="131"/>
        <end position="171"/>
    </location>
</feature>
<proteinExistence type="predicted"/>
<protein>
    <submittedName>
        <fullName evidence="2">Uncharacterized protein</fullName>
    </submittedName>
</protein>
<comment type="caution">
    <text evidence="2">The sequence shown here is derived from an EMBL/GenBank/DDBJ whole genome shotgun (WGS) entry which is preliminary data.</text>
</comment>